<evidence type="ECO:0000313" key="2">
    <source>
        <dbReference type="Proteomes" id="UP000185696"/>
    </source>
</evidence>
<dbReference type="Gene3D" id="2.130.10.30">
    <property type="entry name" value="Regulator of chromosome condensation 1/beta-lactamase-inhibitor protein II"/>
    <property type="match status" value="1"/>
</dbReference>
<dbReference type="InterPro" id="IPR009091">
    <property type="entry name" value="RCC1/BLIP-II"/>
</dbReference>
<keyword evidence="2" id="KW-1185">Reference proteome</keyword>
<dbReference type="OrthoDB" id="9796385at2"/>
<dbReference type="RefSeq" id="WP_075137138.1">
    <property type="nucleotide sequence ID" value="NZ_MSIF01000024.1"/>
</dbReference>
<proteinExistence type="predicted"/>
<gene>
    <name evidence="1" type="ORF">BLA60_33960</name>
</gene>
<protein>
    <submittedName>
        <fullName evidence="1">Uncharacterized protein</fullName>
    </submittedName>
</protein>
<sequence>MRSGIQDIAAGFKHNVALKDGKVIVWNYNGQGQMDIPATVREGGVTRIASTFYHVIALR</sequence>
<dbReference type="SUPFAM" id="SSF50985">
    <property type="entry name" value="RCC1/BLIP-II"/>
    <property type="match status" value="1"/>
</dbReference>
<dbReference type="Proteomes" id="UP000185696">
    <property type="component" value="Unassembled WGS sequence"/>
</dbReference>
<evidence type="ECO:0000313" key="1">
    <source>
        <dbReference type="EMBL" id="OLF06047.1"/>
    </source>
</evidence>
<name>A0A7Z0WFD8_9PSEU</name>
<comment type="caution">
    <text evidence="1">The sequence shown here is derived from an EMBL/GenBank/DDBJ whole genome shotgun (WGS) entry which is preliminary data.</text>
</comment>
<organism evidence="1 2">
    <name type="scientific">Actinophytocola xinjiangensis</name>
    <dbReference type="NCBI Taxonomy" id="485602"/>
    <lineage>
        <taxon>Bacteria</taxon>
        <taxon>Bacillati</taxon>
        <taxon>Actinomycetota</taxon>
        <taxon>Actinomycetes</taxon>
        <taxon>Pseudonocardiales</taxon>
        <taxon>Pseudonocardiaceae</taxon>
    </lineage>
</organism>
<accession>A0A7Z0WFD8</accession>
<reference evidence="1 2" key="1">
    <citation type="submission" date="2016-12" db="EMBL/GenBank/DDBJ databases">
        <title>The draft genome sequence of Actinophytocola xinjiangensis.</title>
        <authorList>
            <person name="Wang W."/>
            <person name="Yuan L."/>
        </authorList>
    </citation>
    <scope>NUCLEOTIDE SEQUENCE [LARGE SCALE GENOMIC DNA]</scope>
    <source>
        <strain evidence="1 2">CGMCC 4.4663</strain>
    </source>
</reference>
<dbReference type="EMBL" id="MSIF01000024">
    <property type="protein sequence ID" value="OLF06047.1"/>
    <property type="molecule type" value="Genomic_DNA"/>
</dbReference>
<dbReference type="AlphaFoldDB" id="A0A7Z0WFD8"/>